<organism evidence="1">
    <name type="scientific">Anguilla anguilla</name>
    <name type="common">European freshwater eel</name>
    <name type="synonym">Muraena anguilla</name>
    <dbReference type="NCBI Taxonomy" id="7936"/>
    <lineage>
        <taxon>Eukaryota</taxon>
        <taxon>Metazoa</taxon>
        <taxon>Chordata</taxon>
        <taxon>Craniata</taxon>
        <taxon>Vertebrata</taxon>
        <taxon>Euteleostomi</taxon>
        <taxon>Actinopterygii</taxon>
        <taxon>Neopterygii</taxon>
        <taxon>Teleostei</taxon>
        <taxon>Anguilliformes</taxon>
        <taxon>Anguillidae</taxon>
        <taxon>Anguilla</taxon>
    </lineage>
</organism>
<evidence type="ECO:0000313" key="1">
    <source>
        <dbReference type="EMBL" id="JAH71860.1"/>
    </source>
</evidence>
<dbReference type="EMBL" id="GBXM01035892">
    <property type="protein sequence ID" value="JAH72685.1"/>
    <property type="molecule type" value="Transcribed_RNA"/>
</dbReference>
<dbReference type="EMBL" id="GBXM01036717">
    <property type="protein sequence ID" value="JAH71860.1"/>
    <property type="molecule type" value="Transcribed_RNA"/>
</dbReference>
<dbReference type="AlphaFoldDB" id="A0A0E9V359"/>
<reference evidence="1" key="2">
    <citation type="journal article" date="2015" name="Fish Shellfish Immunol.">
        <title>Early steps in the European eel (Anguilla anguilla)-Vibrio vulnificus interaction in the gills: Role of the RtxA13 toxin.</title>
        <authorList>
            <person name="Callol A."/>
            <person name="Pajuelo D."/>
            <person name="Ebbesson L."/>
            <person name="Teles M."/>
            <person name="MacKenzie S."/>
            <person name="Amaro C."/>
        </authorList>
    </citation>
    <scope>NUCLEOTIDE SEQUENCE</scope>
</reference>
<proteinExistence type="predicted"/>
<protein>
    <submittedName>
        <fullName evidence="1">Uncharacterized protein</fullName>
    </submittedName>
</protein>
<sequence length="34" mass="3844">MFFVKTSNKLGKGRCTGIWTVGHLWNVMRFAGTV</sequence>
<reference evidence="1" key="1">
    <citation type="submission" date="2014-11" db="EMBL/GenBank/DDBJ databases">
        <authorList>
            <person name="Amaro Gonzalez C."/>
        </authorList>
    </citation>
    <scope>NUCLEOTIDE SEQUENCE</scope>
</reference>
<accession>A0A0E9V359</accession>
<name>A0A0E9V359_ANGAN</name>